<dbReference type="SMART" id="SM00220">
    <property type="entry name" value="S_TKc"/>
    <property type="match status" value="1"/>
</dbReference>
<keyword evidence="6" id="KW-0067">ATP-binding</keyword>
<evidence type="ECO:0000256" key="8">
    <source>
        <dbReference type="ARBA" id="ARBA00048679"/>
    </source>
</evidence>
<keyword evidence="12" id="KW-1185">Reference proteome</keyword>
<reference evidence="11" key="1">
    <citation type="submission" date="2021-12" db="EMBL/GenBank/DDBJ databases">
        <title>Prjna785345.</title>
        <authorList>
            <person name="Rujirawat T."/>
            <person name="Krajaejun T."/>
        </authorList>
    </citation>
    <scope>NUCLEOTIDE SEQUENCE</scope>
    <source>
        <strain evidence="11">Pi057C3</strain>
    </source>
</reference>
<comment type="catalytic activity">
    <reaction evidence="8">
        <text>L-seryl-[protein] + ATP = O-phospho-L-seryl-[protein] + ADP + H(+)</text>
        <dbReference type="Rhea" id="RHEA:17989"/>
        <dbReference type="Rhea" id="RHEA-COMP:9863"/>
        <dbReference type="Rhea" id="RHEA-COMP:11604"/>
        <dbReference type="ChEBI" id="CHEBI:15378"/>
        <dbReference type="ChEBI" id="CHEBI:29999"/>
        <dbReference type="ChEBI" id="CHEBI:30616"/>
        <dbReference type="ChEBI" id="CHEBI:83421"/>
        <dbReference type="ChEBI" id="CHEBI:456216"/>
        <dbReference type="EC" id="2.7.11.1"/>
    </reaction>
</comment>
<evidence type="ECO:0000256" key="9">
    <source>
        <dbReference type="SAM" id="MobiDB-lite"/>
    </source>
</evidence>
<evidence type="ECO:0000313" key="12">
    <source>
        <dbReference type="Proteomes" id="UP001209570"/>
    </source>
</evidence>
<evidence type="ECO:0000256" key="7">
    <source>
        <dbReference type="ARBA" id="ARBA00047899"/>
    </source>
</evidence>
<dbReference type="PROSITE" id="PS00108">
    <property type="entry name" value="PROTEIN_KINASE_ST"/>
    <property type="match status" value="1"/>
</dbReference>
<dbReference type="PROSITE" id="PS50011">
    <property type="entry name" value="PROTEIN_KINASE_DOM"/>
    <property type="match status" value="1"/>
</dbReference>
<organism evidence="11 12">
    <name type="scientific">Pythium insidiosum</name>
    <name type="common">Pythiosis disease agent</name>
    <dbReference type="NCBI Taxonomy" id="114742"/>
    <lineage>
        <taxon>Eukaryota</taxon>
        <taxon>Sar</taxon>
        <taxon>Stramenopiles</taxon>
        <taxon>Oomycota</taxon>
        <taxon>Peronosporomycetes</taxon>
        <taxon>Pythiales</taxon>
        <taxon>Pythiaceae</taxon>
        <taxon>Pythium</taxon>
    </lineage>
</organism>
<feature type="compositionally biased region" description="Low complexity" evidence="9">
    <location>
        <begin position="19"/>
        <end position="46"/>
    </location>
</feature>
<proteinExistence type="predicted"/>
<dbReference type="GO" id="GO:0004674">
    <property type="term" value="F:protein serine/threonine kinase activity"/>
    <property type="evidence" value="ECO:0007669"/>
    <property type="project" value="UniProtKB-KW"/>
</dbReference>
<evidence type="ECO:0000256" key="6">
    <source>
        <dbReference type="ARBA" id="ARBA00022840"/>
    </source>
</evidence>
<evidence type="ECO:0000313" key="11">
    <source>
        <dbReference type="EMBL" id="KAJ0405777.1"/>
    </source>
</evidence>
<comment type="caution">
    <text evidence="11">The sequence shown here is derived from an EMBL/GenBank/DDBJ whole genome shotgun (WGS) entry which is preliminary data.</text>
</comment>
<keyword evidence="3" id="KW-0808">Transferase</keyword>
<dbReference type="InterPro" id="IPR051131">
    <property type="entry name" value="NEK_Ser/Thr_kinase_NIMA"/>
</dbReference>
<protein>
    <recommendedName>
        <fullName evidence="1">non-specific serine/threonine protein kinase</fullName>
        <ecNumber evidence="1">2.7.11.1</ecNumber>
    </recommendedName>
</protein>
<evidence type="ECO:0000256" key="2">
    <source>
        <dbReference type="ARBA" id="ARBA00022527"/>
    </source>
</evidence>
<comment type="catalytic activity">
    <reaction evidence="7">
        <text>L-threonyl-[protein] + ATP = O-phospho-L-threonyl-[protein] + ADP + H(+)</text>
        <dbReference type="Rhea" id="RHEA:46608"/>
        <dbReference type="Rhea" id="RHEA-COMP:11060"/>
        <dbReference type="Rhea" id="RHEA-COMP:11605"/>
        <dbReference type="ChEBI" id="CHEBI:15378"/>
        <dbReference type="ChEBI" id="CHEBI:30013"/>
        <dbReference type="ChEBI" id="CHEBI:30616"/>
        <dbReference type="ChEBI" id="CHEBI:61977"/>
        <dbReference type="ChEBI" id="CHEBI:456216"/>
        <dbReference type="EC" id="2.7.11.1"/>
    </reaction>
</comment>
<dbReference type="Gene3D" id="1.10.510.10">
    <property type="entry name" value="Transferase(Phosphotransferase) domain 1"/>
    <property type="match status" value="1"/>
</dbReference>
<dbReference type="InterPro" id="IPR011009">
    <property type="entry name" value="Kinase-like_dom_sf"/>
</dbReference>
<evidence type="ECO:0000259" key="10">
    <source>
        <dbReference type="PROSITE" id="PS50011"/>
    </source>
</evidence>
<keyword evidence="5" id="KW-0418">Kinase</keyword>
<evidence type="ECO:0000256" key="5">
    <source>
        <dbReference type="ARBA" id="ARBA00022777"/>
    </source>
</evidence>
<feature type="region of interest" description="Disordered" evidence="9">
    <location>
        <begin position="404"/>
        <end position="423"/>
    </location>
</feature>
<feature type="region of interest" description="Disordered" evidence="9">
    <location>
        <begin position="884"/>
        <end position="924"/>
    </location>
</feature>
<gene>
    <name evidence="11" type="ORF">P43SY_003627</name>
</gene>
<feature type="domain" description="Protein kinase" evidence="10">
    <location>
        <begin position="424"/>
        <end position="690"/>
    </location>
</feature>
<evidence type="ECO:0000256" key="4">
    <source>
        <dbReference type="ARBA" id="ARBA00022741"/>
    </source>
</evidence>
<evidence type="ECO:0000256" key="1">
    <source>
        <dbReference type="ARBA" id="ARBA00012513"/>
    </source>
</evidence>
<dbReference type="EC" id="2.7.11.1" evidence="1"/>
<dbReference type="PANTHER" id="PTHR44899:SF3">
    <property type="entry name" value="SERINE_THREONINE-PROTEIN KINASE NEK1"/>
    <property type="match status" value="1"/>
</dbReference>
<dbReference type="SUPFAM" id="SSF116846">
    <property type="entry name" value="MIT domain"/>
    <property type="match status" value="1"/>
</dbReference>
<dbReference type="PANTHER" id="PTHR44899">
    <property type="entry name" value="CAMK FAMILY PROTEIN KINASE"/>
    <property type="match status" value="1"/>
</dbReference>
<dbReference type="InterPro" id="IPR000719">
    <property type="entry name" value="Prot_kinase_dom"/>
</dbReference>
<dbReference type="InterPro" id="IPR008271">
    <property type="entry name" value="Ser/Thr_kinase_AS"/>
</dbReference>
<feature type="compositionally biased region" description="Basic and acidic residues" evidence="9">
    <location>
        <begin position="1"/>
        <end position="18"/>
    </location>
</feature>
<feature type="region of interest" description="Disordered" evidence="9">
    <location>
        <begin position="1"/>
        <end position="46"/>
    </location>
</feature>
<dbReference type="Gene3D" id="1.20.58.80">
    <property type="entry name" value="Phosphotransferase system, lactose/cellobiose-type IIA subunit"/>
    <property type="match status" value="1"/>
</dbReference>
<dbReference type="Proteomes" id="UP001209570">
    <property type="component" value="Unassembled WGS sequence"/>
</dbReference>
<sequence>MPSRLDLEARLRALREPKAPAAAPSSAPLPLTASSRALGGAQAPATAPAPAPAPAVAVAAAVAAPAAVAAAAPPVSAGASGLSQPSPPVNMSAVLGAAYDDAVRIAQSAIDCERRRLVHTAIDGYIRAGQAFVALGRQQTAVHLQNVLKTKALALLQRAEGLEDWARQVAMQNQSSEALDAAYAASQQQEAAEMDEKEALVTKMRSENSEMMDRLNKLVLLTKMRSRLTRIVSDRRARKAAESNGPLCAQDAEGSAEEDREMQQEQVDGAQEGTQSAHASHPQRPSNASSVSSSPREEQKRMLINELHSLIGLPEITQLRHFKPLSEDAAQDGRSARLERELEEARREAEALRAAVVDMERSLRAAAETTRESSLKIEQEKDEDIARLKDELERIRAELDRERQLSNRRMSSADTDSERGSIDPDAIRVLGQGAYGRVVLVREKLGSKRSPTGALVCVKIFHSDSHSAALTQENEIRLMRRMRHPNLIRFIDTFAFEQQQAIVMEFCSGGDLRAFMRELRTQRRTLTEDRVWYWFLQLTLALQYLHDTQHVLHRDVKTANIFLDNAGFLVLGDLGIARDDAKACTIVGTPLYMAPELWDSPSVSSTFGPASDLWSLGCVLYELCTGTPPFVHAASMPAMIRAICSARYSPLPARWSPRLRQVVNELLSIEPAQRPTASDLLRRSENVPYLRRYLQERQRAAASWVSDAGGTGQDENTILLDQLQGLGIAIPPLPVKGQELFAPASVARAKQAPMPHDDEGVRLRHEQLRLALERLRAMRVDHAVTPVKQPVFIPSGSPPDAVTWRDPIQMRPQSGSPPTTLLGGRARQSCSLAAPRLGVPLTEKAKAFGTACTDVRVLRKRANAQAAERYRQRLDEQFNRSCRAHAAHGRSHGEQLRPRVPRAAAGGGGGGDAERAIEGDDRVGDDQDALERCIDALEDALRLRLAAGAD</sequence>
<dbReference type="GO" id="GO:0005524">
    <property type="term" value="F:ATP binding"/>
    <property type="evidence" value="ECO:0007669"/>
    <property type="project" value="UniProtKB-KW"/>
</dbReference>
<feature type="region of interest" description="Disordered" evidence="9">
    <location>
        <begin position="235"/>
        <end position="299"/>
    </location>
</feature>
<accession>A0AAD5QB84</accession>
<keyword evidence="4" id="KW-0547">Nucleotide-binding</keyword>
<dbReference type="AlphaFoldDB" id="A0AAD5QB84"/>
<dbReference type="Pfam" id="PF00069">
    <property type="entry name" value="Pkinase"/>
    <property type="match status" value="1"/>
</dbReference>
<keyword evidence="2" id="KW-0723">Serine/threonine-protein kinase</keyword>
<dbReference type="SUPFAM" id="SSF56112">
    <property type="entry name" value="Protein kinase-like (PK-like)"/>
    <property type="match status" value="1"/>
</dbReference>
<feature type="compositionally biased region" description="Basic and acidic residues" evidence="9">
    <location>
        <begin position="912"/>
        <end position="924"/>
    </location>
</feature>
<dbReference type="EMBL" id="JAKCXM010000040">
    <property type="protein sequence ID" value="KAJ0405777.1"/>
    <property type="molecule type" value="Genomic_DNA"/>
</dbReference>
<dbReference type="InterPro" id="IPR036181">
    <property type="entry name" value="MIT_dom_sf"/>
</dbReference>
<name>A0AAD5QB84_PYTIN</name>
<evidence type="ECO:0000256" key="3">
    <source>
        <dbReference type="ARBA" id="ARBA00022679"/>
    </source>
</evidence>